<dbReference type="OrthoDB" id="4284283at2"/>
<dbReference type="GO" id="GO:0016853">
    <property type="term" value="F:isomerase activity"/>
    <property type="evidence" value="ECO:0007669"/>
    <property type="project" value="UniProtKB-KW"/>
</dbReference>
<reference evidence="2 3" key="1">
    <citation type="submission" date="2010-10" db="EMBL/GenBank/DDBJ databases">
        <title>Complete sequence of Frankia sp. EuI1c.</title>
        <authorList>
            <consortium name="US DOE Joint Genome Institute"/>
            <person name="Lucas S."/>
            <person name="Copeland A."/>
            <person name="Lapidus A."/>
            <person name="Cheng J.-F."/>
            <person name="Bruce D."/>
            <person name="Goodwin L."/>
            <person name="Pitluck S."/>
            <person name="Chertkov O."/>
            <person name="Detter J.C."/>
            <person name="Han C."/>
            <person name="Tapia R."/>
            <person name="Land M."/>
            <person name="Hauser L."/>
            <person name="Jeffries C."/>
            <person name="Kyrpides N."/>
            <person name="Ivanova N."/>
            <person name="Mikhailova N."/>
            <person name="Beauchemin N."/>
            <person name="Sen A."/>
            <person name="Sur S.A."/>
            <person name="Gtari M."/>
            <person name="Wall L."/>
            <person name="Tisa L."/>
            <person name="Woyke T."/>
        </authorList>
    </citation>
    <scope>NUCLEOTIDE SEQUENCE [LARGE SCALE GENOMIC DNA]</scope>
    <source>
        <strain evidence="3">DSM 45817 / CECT 9037 / EuI1c</strain>
    </source>
</reference>
<dbReference type="eggNOG" id="COG1024">
    <property type="taxonomic scope" value="Bacteria"/>
</dbReference>
<comment type="similarity">
    <text evidence="1">Belongs to the enoyl-CoA hydratase/isomerase family.</text>
</comment>
<dbReference type="PANTHER" id="PTHR43802">
    <property type="entry name" value="ENOYL-COA HYDRATASE"/>
    <property type="match status" value="1"/>
</dbReference>
<keyword evidence="3" id="KW-1185">Reference proteome</keyword>
<dbReference type="InParanoid" id="E3J2Q6"/>
<dbReference type="Proteomes" id="UP000002484">
    <property type="component" value="Chromosome"/>
</dbReference>
<dbReference type="AlphaFoldDB" id="E3J2Q6"/>
<dbReference type="InterPro" id="IPR029045">
    <property type="entry name" value="ClpP/crotonase-like_dom_sf"/>
</dbReference>
<accession>E3J2Q6</accession>
<dbReference type="Pfam" id="PF00378">
    <property type="entry name" value="ECH_1"/>
    <property type="match status" value="1"/>
</dbReference>
<protein>
    <submittedName>
        <fullName evidence="2">Enoyl-CoA hydratase/isomerase</fullName>
    </submittedName>
</protein>
<dbReference type="SUPFAM" id="SSF52096">
    <property type="entry name" value="ClpP/crotonase"/>
    <property type="match status" value="1"/>
</dbReference>
<evidence type="ECO:0000313" key="2">
    <source>
        <dbReference type="EMBL" id="ADP81717.1"/>
    </source>
</evidence>
<dbReference type="STRING" id="298654.FraEuI1c_3710"/>
<dbReference type="PANTHER" id="PTHR43802:SF1">
    <property type="entry name" value="IP11341P-RELATED"/>
    <property type="match status" value="1"/>
</dbReference>
<evidence type="ECO:0000313" key="3">
    <source>
        <dbReference type="Proteomes" id="UP000002484"/>
    </source>
</evidence>
<dbReference type="KEGG" id="fri:FraEuI1c_3710"/>
<sequence length="229" mass="23649">MAPDRVTTETRGRVRVVRLNRPDKLNAADPAMQRGLLETLRAILADGSAAAAVLTGAGTAFCAGGDLAVVRELAAGNDRLADELATINEDLLTLMLRRELPVVAAVNGPAIGFGAALLAMCDIVVMAASAYVSEPHARYGLAPSPALRLVWPELTSRLVAKELLLTGRRVGAEEAVRIGLANRAVPDGAELATAVQIATDLATVPRAGILAVLQQLNGPLGDRAAGSAP</sequence>
<proteinExistence type="inferred from homology"/>
<keyword evidence="2" id="KW-0413">Isomerase</keyword>
<name>E3J2Q6_PSEI1</name>
<dbReference type="EMBL" id="CP002299">
    <property type="protein sequence ID" value="ADP81717.1"/>
    <property type="molecule type" value="Genomic_DNA"/>
</dbReference>
<organism evidence="2 3">
    <name type="scientific">Pseudofrankia inefficax (strain DSM 45817 / CECT 9037 / DDB 130130 / EuI1c)</name>
    <name type="common">Frankia inefficax</name>
    <dbReference type="NCBI Taxonomy" id="298654"/>
    <lineage>
        <taxon>Bacteria</taxon>
        <taxon>Bacillati</taxon>
        <taxon>Actinomycetota</taxon>
        <taxon>Actinomycetes</taxon>
        <taxon>Frankiales</taxon>
        <taxon>Frankiaceae</taxon>
        <taxon>Pseudofrankia</taxon>
    </lineage>
</organism>
<evidence type="ECO:0000256" key="1">
    <source>
        <dbReference type="ARBA" id="ARBA00005254"/>
    </source>
</evidence>
<dbReference type="HOGENOM" id="CLU_009834_7_2_11"/>
<dbReference type="InterPro" id="IPR001753">
    <property type="entry name" value="Enoyl-CoA_hydra/iso"/>
</dbReference>
<dbReference type="RefSeq" id="WP_013424835.1">
    <property type="nucleotide sequence ID" value="NC_014666.1"/>
</dbReference>
<dbReference type="FunCoup" id="E3J2Q6">
    <property type="interactions" value="78"/>
</dbReference>
<dbReference type="Gene3D" id="3.90.226.10">
    <property type="entry name" value="2-enoyl-CoA Hydratase, Chain A, domain 1"/>
    <property type="match status" value="1"/>
</dbReference>
<dbReference type="CDD" id="cd06558">
    <property type="entry name" value="crotonase-like"/>
    <property type="match status" value="1"/>
</dbReference>
<gene>
    <name evidence="2" type="ordered locus">FraEuI1c_3710</name>
</gene>